<dbReference type="PANTHER" id="PTHR39166">
    <property type="entry name" value="BLL1166 PROTEIN"/>
    <property type="match status" value="1"/>
</dbReference>
<organism evidence="1 2">
    <name type="scientific">Shewanella corallii</name>
    <dbReference type="NCBI Taxonomy" id="560080"/>
    <lineage>
        <taxon>Bacteria</taxon>
        <taxon>Pseudomonadati</taxon>
        <taxon>Pseudomonadota</taxon>
        <taxon>Gammaproteobacteria</taxon>
        <taxon>Alteromonadales</taxon>
        <taxon>Shewanellaceae</taxon>
        <taxon>Shewanella</taxon>
    </lineage>
</organism>
<keyword evidence="2" id="KW-1185">Reference proteome</keyword>
<dbReference type="EMBL" id="JAKIKT010000007">
    <property type="protein sequence ID" value="MCL2915532.1"/>
    <property type="molecule type" value="Genomic_DNA"/>
</dbReference>
<comment type="caution">
    <text evidence="1">The sequence shown here is derived from an EMBL/GenBank/DDBJ whole genome shotgun (WGS) entry which is preliminary data.</text>
</comment>
<dbReference type="Proteomes" id="UP001202831">
    <property type="component" value="Unassembled WGS sequence"/>
</dbReference>
<proteinExistence type="predicted"/>
<dbReference type="RefSeq" id="WP_249250124.1">
    <property type="nucleotide sequence ID" value="NZ_JAKIKT010000007.1"/>
</dbReference>
<evidence type="ECO:0000313" key="2">
    <source>
        <dbReference type="Proteomes" id="UP001202831"/>
    </source>
</evidence>
<dbReference type="Pfam" id="PF06042">
    <property type="entry name" value="NTP_transf_6"/>
    <property type="match status" value="1"/>
</dbReference>
<protein>
    <submittedName>
        <fullName evidence="1">Nucleotidyltransferase family protein</fullName>
    </submittedName>
</protein>
<dbReference type="PANTHER" id="PTHR39166:SF1">
    <property type="entry name" value="BLL1166 PROTEIN"/>
    <property type="match status" value="1"/>
</dbReference>
<gene>
    <name evidence="1" type="ORF">L2725_17395</name>
</gene>
<accession>A0ABT0NCM3</accession>
<sequence>MLKELNESQAEHQISAWMQDDSERMQALEDVKSVSEATGQALWLAAGFVRNLVWDSLYLTYDSPLNDIDVIFHDQHNPLPEQDKFIEAQLSKLSPQFPWSVKNQARMHLRNGDPEYQGLQDAISYWPEQQTAVAVRLGGKGELEFISAFGLACLFNGRLEHNPARDRSVFLQRVQSKGWLQQYPDLLLTCD</sequence>
<reference evidence="1 2" key="1">
    <citation type="submission" date="2022-01" db="EMBL/GenBank/DDBJ databases">
        <title>Whole genome-based taxonomy of the Shewanellaceae.</title>
        <authorList>
            <person name="Martin-Rodriguez A.J."/>
        </authorList>
    </citation>
    <scope>NUCLEOTIDE SEQUENCE [LARGE SCALE GENOMIC DNA]</scope>
    <source>
        <strain evidence="1 2">DSM 21332</strain>
    </source>
</reference>
<dbReference type="InterPro" id="IPR009267">
    <property type="entry name" value="NTP_transf_6"/>
</dbReference>
<name>A0ABT0NCM3_9GAMM</name>
<evidence type="ECO:0000313" key="1">
    <source>
        <dbReference type="EMBL" id="MCL2915532.1"/>
    </source>
</evidence>